<evidence type="ECO:0000313" key="3">
    <source>
        <dbReference type="Proteomes" id="UP001153069"/>
    </source>
</evidence>
<keyword evidence="2" id="KW-0489">Methyltransferase</keyword>
<feature type="chain" id="PRO_5040393178" evidence="1">
    <location>
        <begin position="26"/>
        <end position="311"/>
    </location>
</feature>
<organism evidence="2 3">
    <name type="scientific">Seminavis robusta</name>
    <dbReference type="NCBI Taxonomy" id="568900"/>
    <lineage>
        <taxon>Eukaryota</taxon>
        <taxon>Sar</taxon>
        <taxon>Stramenopiles</taxon>
        <taxon>Ochrophyta</taxon>
        <taxon>Bacillariophyta</taxon>
        <taxon>Bacillariophyceae</taxon>
        <taxon>Bacillariophycidae</taxon>
        <taxon>Naviculales</taxon>
        <taxon>Naviculaceae</taxon>
        <taxon>Seminavis</taxon>
    </lineage>
</organism>
<dbReference type="InterPro" id="IPR019410">
    <property type="entry name" value="Methyltransf_16"/>
</dbReference>
<dbReference type="PANTHER" id="PTHR14614">
    <property type="entry name" value="HEPATOCELLULAR CARCINOMA-ASSOCIATED ANTIGEN"/>
    <property type="match status" value="1"/>
</dbReference>
<dbReference type="EMBL" id="CAICTM010000146">
    <property type="protein sequence ID" value="CAB9502831.1"/>
    <property type="molecule type" value="Genomic_DNA"/>
</dbReference>
<protein>
    <submittedName>
        <fullName evidence="2">Flavoprotein beta subunit lysine methyltransferase</fullName>
    </submittedName>
</protein>
<accession>A0A9N8DLI5</accession>
<dbReference type="GO" id="GO:0032259">
    <property type="term" value="P:methylation"/>
    <property type="evidence" value="ECO:0007669"/>
    <property type="project" value="UniProtKB-KW"/>
</dbReference>
<keyword evidence="1" id="KW-0732">Signal</keyword>
<dbReference type="InterPro" id="IPR029063">
    <property type="entry name" value="SAM-dependent_MTases_sf"/>
</dbReference>
<reference evidence="2" key="1">
    <citation type="submission" date="2020-06" db="EMBL/GenBank/DDBJ databases">
        <authorList>
            <consortium name="Plant Systems Biology data submission"/>
        </authorList>
    </citation>
    <scope>NUCLEOTIDE SEQUENCE</scope>
    <source>
        <strain evidence="2">D6</strain>
    </source>
</reference>
<dbReference type="Proteomes" id="UP001153069">
    <property type="component" value="Unassembled WGS sequence"/>
</dbReference>
<gene>
    <name evidence="2" type="ORF">SEMRO_147_G068000.1</name>
</gene>
<dbReference type="Pfam" id="PF10294">
    <property type="entry name" value="Methyltransf_16"/>
    <property type="match status" value="1"/>
</dbReference>
<dbReference type="SUPFAM" id="SSF53335">
    <property type="entry name" value="S-adenosyl-L-methionine-dependent methyltransferases"/>
    <property type="match status" value="1"/>
</dbReference>
<name>A0A9N8DLI5_9STRA</name>
<sequence length="311" mass="33394">MLLWCSIQAVCRIFLFLFSAGSASAWSPLFLSASSDSSSQSSAAPSILLQVDLAKELTSGTTTLPPMVSVPCSVLGNNNDDDKGALSCLRELIQPPNVETLYDWYVNVQQKPDADPSWAVVWPTAVTLANYLLANPSVVQGKQVIELGCGLGLAGLTAASSSAQQVLLTDREPFALHCAMSTAAVHDLQVVQAAILDWNDENISADIVESADIILASDVLYDNDCIEAFVGICTKIAAPTGAQVLLTDPVEPRTPGARDMLRKSLLRRKSNVQIEEIELPVPQPMGGASSMDAKDHQRRMQEPTVLLKFDI</sequence>
<feature type="signal peptide" evidence="1">
    <location>
        <begin position="1"/>
        <end position="25"/>
    </location>
</feature>
<keyword evidence="3" id="KW-1185">Reference proteome</keyword>
<evidence type="ECO:0000313" key="2">
    <source>
        <dbReference type="EMBL" id="CAB9502831.1"/>
    </source>
</evidence>
<dbReference type="Gene3D" id="3.40.50.150">
    <property type="entry name" value="Vaccinia Virus protein VP39"/>
    <property type="match status" value="1"/>
</dbReference>
<evidence type="ECO:0000256" key="1">
    <source>
        <dbReference type="SAM" id="SignalP"/>
    </source>
</evidence>
<dbReference type="OrthoDB" id="73931at2759"/>
<keyword evidence="2" id="KW-0808">Transferase</keyword>
<dbReference type="GO" id="GO:0008168">
    <property type="term" value="F:methyltransferase activity"/>
    <property type="evidence" value="ECO:0007669"/>
    <property type="project" value="UniProtKB-KW"/>
</dbReference>
<proteinExistence type="predicted"/>
<comment type="caution">
    <text evidence="2">The sequence shown here is derived from an EMBL/GenBank/DDBJ whole genome shotgun (WGS) entry which is preliminary data.</text>
</comment>
<dbReference type="PANTHER" id="PTHR14614:SF130">
    <property type="entry name" value="PROTEIN-LYSINE N-METHYLTRANSFERASE EEF2KMT"/>
    <property type="match status" value="1"/>
</dbReference>
<dbReference type="AlphaFoldDB" id="A0A9N8DLI5"/>